<sequence>MWPSNLSLLRTIHHIKTLFKHIQQVLYISWICGPSNTVAPNFFNRSIPYAFSGSICSTLSGLPISSTVLANCSFLAPPQTLRVLDSPIDGPWVGPCILS</sequence>
<dbReference type="EnsemblPlants" id="MELO3C031419.2.1">
    <property type="protein sequence ID" value="MELO3C031419.2.1"/>
    <property type="gene ID" value="MELO3C031419.2"/>
</dbReference>
<organism evidence="1">
    <name type="scientific">Cucumis melo</name>
    <name type="common">Muskmelon</name>
    <dbReference type="NCBI Taxonomy" id="3656"/>
    <lineage>
        <taxon>Eukaryota</taxon>
        <taxon>Viridiplantae</taxon>
        <taxon>Streptophyta</taxon>
        <taxon>Embryophyta</taxon>
        <taxon>Tracheophyta</taxon>
        <taxon>Spermatophyta</taxon>
        <taxon>Magnoliopsida</taxon>
        <taxon>eudicotyledons</taxon>
        <taxon>Gunneridae</taxon>
        <taxon>Pentapetalae</taxon>
        <taxon>rosids</taxon>
        <taxon>fabids</taxon>
        <taxon>Cucurbitales</taxon>
        <taxon>Cucurbitaceae</taxon>
        <taxon>Benincaseae</taxon>
        <taxon>Cucumis</taxon>
    </lineage>
</organism>
<dbReference type="AlphaFoldDB" id="A0A9I9EBA3"/>
<reference evidence="1" key="1">
    <citation type="submission" date="2023-03" db="UniProtKB">
        <authorList>
            <consortium name="EnsemblPlants"/>
        </authorList>
    </citation>
    <scope>IDENTIFICATION</scope>
</reference>
<proteinExistence type="predicted"/>
<protein>
    <submittedName>
        <fullName evidence="1">Uncharacterized protein</fullName>
    </submittedName>
</protein>
<evidence type="ECO:0000313" key="1">
    <source>
        <dbReference type="EnsemblPlants" id="MELO3C031419.2.1"/>
    </source>
</evidence>
<accession>A0A9I9EBA3</accession>
<dbReference type="Gramene" id="MELO3C031419.2.1">
    <property type="protein sequence ID" value="MELO3C031419.2.1"/>
    <property type="gene ID" value="MELO3C031419.2"/>
</dbReference>
<name>A0A9I9EBA3_CUCME</name>